<proteinExistence type="predicted"/>
<comment type="caution">
    <text evidence="1">The sequence shown here is derived from an EMBL/GenBank/DDBJ whole genome shotgun (WGS) entry which is preliminary data.</text>
</comment>
<reference evidence="1 2" key="1">
    <citation type="submission" date="2023-12" db="EMBL/GenBank/DDBJ databases">
        <title>Characterization of antibiotic resistance in Aeromonas spp. in hospital effluent.</title>
        <authorList>
            <person name="Negoseki B.R.S."/>
            <person name="Krul D."/>
            <person name="Siqueira A.C."/>
            <person name="Almeida M."/>
            <person name="Mesa D."/>
            <person name="Conte D."/>
            <person name="Dalla-Costa L.M."/>
        </authorList>
    </citation>
    <scope>NUCLEOTIDE SEQUENCE [LARGE SCALE GENOMIC DNA]</scope>
    <source>
        <strain evidence="1 2">36v</strain>
    </source>
</reference>
<sequence length="131" mass="15185">MKPPSYRHWHFLPLLLSAFAIVSCGYSDPNTRETTTEKTEWSILQVAETANKSRPIKEYELQIINGYEVLGIPGFQNKNIWILLNPSAPPFYKQIPDGNYYIPTYILEKLRHERQVGYTVESVLTSHTNQE</sequence>
<evidence type="ECO:0000313" key="1">
    <source>
        <dbReference type="EMBL" id="MEA9438800.1"/>
    </source>
</evidence>
<dbReference type="RefSeq" id="WP_323581162.1">
    <property type="nucleotide sequence ID" value="NZ_JAYGOJ010000279.1"/>
</dbReference>
<dbReference type="PROSITE" id="PS51257">
    <property type="entry name" value="PROKAR_LIPOPROTEIN"/>
    <property type="match status" value="1"/>
</dbReference>
<name>A0ABU5WD46_AERCA</name>
<evidence type="ECO:0000313" key="2">
    <source>
        <dbReference type="Proteomes" id="UP001304847"/>
    </source>
</evidence>
<dbReference type="EMBL" id="JAYGOJ010000279">
    <property type="protein sequence ID" value="MEA9438800.1"/>
    <property type="molecule type" value="Genomic_DNA"/>
</dbReference>
<organism evidence="1 2">
    <name type="scientific">Aeromonas caviae</name>
    <name type="common">Aeromonas punctata</name>
    <dbReference type="NCBI Taxonomy" id="648"/>
    <lineage>
        <taxon>Bacteria</taxon>
        <taxon>Pseudomonadati</taxon>
        <taxon>Pseudomonadota</taxon>
        <taxon>Gammaproteobacteria</taxon>
        <taxon>Aeromonadales</taxon>
        <taxon>Aeromonadaceae</taxon>
        <taxon>Aeromonas</taxon>
    </lineage>
</organism>
<accession>A0ABU5WD46</accession>
<keyword evidence="2" id="KW-1185">Reference proteome</keyword>
<gene>
    <name evidence="1" type="ORF">VCX44_24175</name>
</gene>
<evidence type="ECO:0008006" key="3">
    <source>
        <dbReference type="Google" id="ProtNLM"/>
    </source>
</evidence>
<dbReference type="Proteomes" id="UP001304847">
    <property type="component" value="Unassembled WGS sequence"/>
</dbReference>
<protein>
    <recommendedName>
        <fullName evidence="3">Lipoprotein</fullName>
    </recommendedName>
</protein>